<accession>X1KY56</accession>
<proteinExistence type="predicted"/>
<evidence type="ECO:0000313" key="1">
    <source>
        <dbReference type="EMBL" id="GAH86898.1"/>
    </source>
</evidence>
<dbReference type="EMBL" id="BARU01039973">
    <property type="protein sequence ID" value="GAH86898.1"/>
    <property type="molecule type" value="Genomic_DNA"/>
</dbReference>
<protein>
    <submittedName>
        <fullName evidence="1">Uncharacterized protein</fullName>
    </submittedName>
</protein>
<sequence length="42" mass="4663">LVANSAYMFEILVEELETINLQYSVNARVTSLKVFEITGAVS</sequence>
<comment type="caution">
    <text evidence="1">The sequence shown here is derived from an EMBL/GenBank/DDBJ whole genome shotgun (WGS) entry which is preliminary data.</text>
</comment>
<gene>
    <name evidence="1" type="ORF">S03H2_61868</name>
</gene>
<name>X1KY56_9ZZZZ</name>
<reference evidence="1" key="1">
    <citation type="journal article" date="2014" name="Front. Microbiol.">
        <title>High frequency of phylogenetically diverse reductive dehalogenase-homologous genes in deep subseafloor sedimentary metagenomes.</title>
        <authorList>
            <person name="Kawai M."/>
            <person name="Futagami T."/>
            <person name="Toyoda A."/>
            <person name="Takaki Y."/>
            <person name="Nishi S."/>
            <person name="Hori S."/>
            <person name="Arai W."/>
            <person name="Tsubouchi T."/>
            <person name="Morono Y."/>
            <person name="Uchiyama I."/>
            <person name="Ito T."/>
            <person name="Fujiyama A."/>
            <person name="Inagaki F."/>
            <person name="Takami H."/>
        </authorList>
    </citation>
    <scope>NUCLEOTIDE SEQUENCE</scope>
    <source>
        <strain evidence="1">Expedition CK06-06</strain>
    </source>
</reference>
<feature type="non-terminal residue" evidence="1">
    <location>
        <position position="1"/>
    </location>
</feature>
<organism evidence="1">
    <name type="scientific">marine sediment metagenome</name>
    <dbReference type="NCBI Taxonomy" id="412755"/>
    <lineage>
        <taxon>unclassified sequences</taxon>
        <taxon>metagenomes</taxon>
        <taxon>ecological metagenomes</taxon>
    </lineage>
</organism>
<dbReference type="AlphaFoldDB" id="X1KY56"/>